<dbReference type="OrthoDB" id="8194752at2759"/>
<dbReference type="Pfam" id="PF03221">
    <property type="entry name" value="HTH_Tnp_Tc5"/>
    <property type="match status" value="1"/>
</dbReference>
<dbReference type="AlphaFoldDB" id="A0A834HMJ9"/>
<feature type="domain" description="HTH CENPB-type" evidence="3">
    <location>
        <begin position="3"/>
        <end position="83"/>
    </location>
</feature>
<evidence type="ECO:0000313" key="6">
    <source>
        <dbReference type="Proteomes" id="UP000625711"/>
    </source>
</evidence>
<keyword evidence="2" id="KW-0238">DNA-binding</keyword>
<dbReference type="Proteomes" id="UP000625711">
    <property type="component" value="Unassembled WGS sequence"/>
</dbReference>
<comment type="subcellular location">
    <subcellularLocation>
        <location evidence="1">Nucleus</location>
    </subcellularLocation>
</comment>
<proteinExistence type="predicted"/>
<keyword evidence="6" id="KW-1185">Reference proteome</keyword>
<accession>A0A834HMJ9</accession>
<dbReference type="EMBL" id="JAACXV010017878">
    <property type="protein sequence ID" value="KAF7264260.1"/>
    <property type="molecule type" value="Genomic_DNA"/>
</dbReference>
<gene>
    <name evidence="5" type="ORF">GWI33_000418</name>
    <name evidence="4" type="ORF">GWI33_000421</name>
</gene>
<dbReference type="GO" id="GO:0003677">
    <property type="term" value="F:DNA binding"/>
    <property type="evidence" value="ECO:0007669"/>
    <property type="project" value="UniProtKB-KW"/>
</dbReference>
<sequence length="118" mass="13769">MKKNTPNKFWIMDKMEILLIIWIEDNNKRRMPMSQIIIQEKALSIFEKLKNGDTDKSAEDVTLQASRGWFEVFKNRFNLNNLKLKSEAASADEAASKEYPNILKRIIERAGYKPVHSP</sequence>
<evidence type="ECO:0000256" key="1">
    <source>
        <dbReference type="ARBA" id="ARBA00004123"/>
    </source>
</evidence>
<evidence type="ECO:0000256" key="2">
    <source>
        <dbReference type="ARBA" id="ARBA00023125"/>
    </source>
</evidence>
<dbReference type="PANTHER" id="PTHR19303:SF26">
    <property type="entry name" value="TIGGER TRANSPOSABLE ELEMENT-DERIVED PROTEIN 1"/>
    <property type="match status" value="1"/>
</dbReference>
<name>A0A834HMJ9_RHYFE</name>
<dbReference type="PANTHER" id="PTHR19303">
    <property type="entry name" value="TRANSPOSON"/>
    <property type="match status" value="1"/>
</dbReference>
<comment type="caution">
    <text evidence="5">The sequence shown here is derived from an EMBL/GenBank/DDBJ whole genome shotgun (WGS) entry which is preliminary data.</text>
</comment>
<evidence type="ECO:0000259" key="3">
    <source>
        <dbReference type="PROSITE" id="PS51253"/>
    </source>
</evidence>
<dbReference type="PROSITE" id="PS51253">
    <property type="entry name" value="HTH_CENPB"/>
    <property type="match status" value="1"/>
</dbReference>
<dbReference type="InterPro" id="IPR006600">
    <property type="entry name" value="HTH_CenpB_DNA-bd_dom"/>
</dbReference>
<evidence type="ECO:0000313" key="5">
    <source>
        <dbReference type="EMBL" id="KAF7264263.1"/>
    </source>
</evidence>
<organism evidence="5 6">
    <name type="scientific">Rhynchophorus ferrugineus</name>
    <name type="common">Red palm weevil</name>
    <name type="synonym">Curculio ferrugineus</name>
    <dbReference type="NCBI Taxonomy" id="354439"/>
    <lineage>
        <taxon>Eukaryota</taxon>
        <taxon>Metazoa</taxon>
        <taxon>Ecdysozoa</taxon>
        <taxon>Arthropoda</taxon>
        <taxon>Hexapoda</taxon>
        <taxon>Insecta</taxon>
        <taxon>Pterygota</taxon>
        <taxon>Neoptera</taxon>
        <taxon>Endopterygota</taxon>
        <taxon>Coleoptera</taxon>
        <taxon>Polyphaga</taxon>
        <taxon>Cucujiformia</taxon>
        <taxon>Curculionidae</taxon>
        <taxon>Dryophthorinae</taxon>
        <taxon>Rhynchophorus</taxon>
    </lineage>
</organism>
<dbReference type="SUPFAM" id="SSF46689">
    <property type="entry name" value="Homeodomain-like"/>
    <property type="match status" value="1"/>
</dbReference>
<dbReference type="Gene3D" id="1.10.10.60">
    <property type="entry name" value="Homeodomain-like"/>
    <property type="match status" value="1"/>
</dbReference>
<dbReference type="InterPro" id="IPR050863">
    <property type="entry name" value="CenT-Element_Derived"/>
</dbReference>
<protein>
    <recommendedName>
        <fullName evidence="3">HTH CENPB-type domain-containing protein</fullName>
    </recommendedName>
</protein>
<dbReference type="SMART" id="SM00674">
    <property type="entry name" value="CENPB"/>
    <property type="match status" value="1"/>
</dbReference>
<reference evidence="5" key="1">
    <citation type="submission" date="2020-08" db="EMBL/GenBank/DDBJ databases">
        <title>Genome sequencing and assembly of the red palm weevil Rhynchophorus ferrugineus.</title>
        <authorList>
            <person name="Dias G.B."/>
            <person name="Bergman C.M."/>
            <person name="Manee M."/>
        </authorList>
    </citation>
    <scope>NUCLEOTIDE SEQUENCE</scope>
    <source>
        <strain evidence="5">AA-2017</strain>
        <tissue evidence="5">Whole larva</tissue>
    </source>
</reference>
<dbReference type="InterPro" id="IPR009057">
    <property type="entry name" value="Homeodomain-like_sf"/>
</dbReference>
<dbReference type="EMBL" id="JAACXV010017876">
    <property type="protein sequence ID" value="KAF7264263.1"/>
    <property type="molecule type" value="Genomic_DNA"/>
</dbReference>
<dbReference type="GO" id="GO:0005634">
    <property type="term" value="C:nucleus"/>
    <property type="evidence" value="ECO:0007669"/>
    <property type="project" value="UniProtKB-SubCell"/>
</dbReference>
<evidence type="ECO:0000313" key="4">
    <source>
        <dbReference type="EMBL" id="KAF7264260.1"/>
    </source>
</evidence>